<evidence type="ECO:0000313" key="9">
    <source>
        <dbReference type="Proteomes" id="UP001187192"/>
    </source>
</evidence>
<feature type="compositionally biased region" description="Basic and acidic residues" evidence="6">
    <location>
        <begin position="523"/>
        <end position="539"/>
    </location>
</feature>
<comment type="caution">
    <text evidence="8">The sequence shown here is derived from an EMBL/GenBank/DDBJ whole genome shotgun (WGS) entry which is preliminary data.</text>
</comment>
<dbReference type="InterPro" id="IPR013083">
    <property type="entry name" value="Znf_RING/FYVE/PHD"/>
</dbReference>
<accession>A0AA88AEM6</accession>
<feature type="compositionally biased region" description="Low complexity" evidence="6">
    <location>
        <begin position="507"/>
        <end position="519"/>
    </location>
</feature>
<evidence type="ECO:0000256" key="4">
    <source>
        <dbReference type="ARBA" id="ARBA00022833"/>
    </source>
</evidence>
<feature type="region of interest" description="Disordered" evidence="6">
    <location>
        <begin position="435"/>
        <end position="469"/>
    </location>
</feature>
<dbReference type="Proteomes" id="UP001187192">
    <property type="component" value="Unassembled WGS sequence"/>
</dbReference>
<keyword evidence="4" id="KW-0862">Zinc</keyword>
<feature type="compositionally biased region" description="Basic and acidic residues" evidence="6">
    <location>
        <begin position="944"/>
        <end position="962"/>
    </location>
</feature>
<feature type="compositionally biased region" description="Basic residues" evidence="6">
    <location>
        <begin position="1044"/>
        <end position="1061"/>
    </location>
</feature>
<dbReference type="InterPro" id="IPR055198">
    <property type="entry name" value="NSD_PHD"/>
</dbReference>
<proteinExistence type="predicted"/>
<evidence type="ECO:0000313" key="8">
    <source>
        <dbReference type="EMBL" id="GMN51722.1"/>
    </source>
</evidence>
<dbReference type="InterPro" id="IPR058939">
    <property type="entry name" value="Mtase_EDM2"/>
</dbReference>
<evidence type="ECO:0000256" key="1">
    <source>
        <dbReference type="ARBA" id="ARBA00004123"/>
    </source>
</evidence>
<dbReference type="CDD" id="cd15566">
    <property type="entry name" value="PHD3_NSD"/>
    <property type="match status" value="1"/>
</dbReference>
<keyword evidence="3" id="KW-0863">Zinc-finger</keyword>
<feature type="region of interest" description="Disordered" evidence="6">
    <location>
        <begin position="555"/>
        <end position="576"/>
    </location>
</feature>
<dbReference type="GO" id="GO:0005634">
    <property type="term" value="C:nucleus"/>
    <property type="evidence" value="ECO:0007669"/>
    <property type="project" value="UniProtKB-SubCell"/>
</dbReference>
<feature type="domain" description="Zinc finger PHD-type" evidence="7">
    <location>
        <begin position="225"/>
        <end position="280"/>
    </location>
</feature>
<feature type="domain" description="Zinc finger PHD-type" evidence="7">
    <location>
        <begin position="285"/>
        <end position="351"/>
    </location>
</feature>
<keyword evidence="9" id="KW-1185">Reference proteome</keyword>
<dbReference type="EMBL" id="BTGU01000038">
    <property type="protein sequence ID" value="GMN51722.1"/>
    <property type="molecule type" value="Genomic_DNA"/>
</dbReference>
<evidence type="ECO:0000256" key="2">
    <source>
        <dbReference type="ARBA" id="ARBA00022723"/>
    </source>
</evidence>
<dbReference type="Pfam" id="PF22908">
    <property type="entry name" value="PHD_NSD"/>
    <property type="match status" value="1"/>
</dbReference>
<feature type="domain" description="Zinc finger PHD-type" evidence="7">
    <location>
        <begin position="352"/>
        <end position="418"/>
    </location>
</feature>
<dbReference type="Pfam" id="PF26055">
    <property type="entry name" value="Mtase_EDM2"/>
    <property type="match status" value="1"/>
</dbReference>
<evidence type="ECO:0000256" key="6">
    <source>
        <dbReference type="SAM" id="MobiDB-lite"/>
    </source>
</evidence>
<comment type="subcellular location">
    <subcellularLocation>
        <location evidence="1">Nucleus</location>
    </subcellularLocation>
</comment>
<feature type="region of interest" description="Disordered" evidence="6">
    <location>
        <begin position="936"/>
        <end position="970"/>
    </location>
</feature>
<feature type="region of interest" description="Disordered" evidence="6">
    <location>
        <begin position="1256"/>
        <end position="1297"/>
    </location>
</feature>
<feature type="compositionally biased region" description="Basic and acidic residues" evidence="6">
    <location>
        <begin position="448"/>
        <end position="469"/>
    </location>
</feature>
<dbReference type="PANTHER" id="PTHR46235">
    <property type="entry name" value="PHD FINGER-CONTAINING PROTEIN DDB_G0268158"/>
    <property type="match status" value="1"/>
</dbReference>
<evidence type="ECO:0000256" key="5">
    <source>
        <dbReference type="ARBA" id="ARBA00023242"/>
    </source>
</evidence>
<feature type="region of interest" description="Disordered" evidence="6">
    <location>
        <begin position="1013"/>
        <end position="1106"/>
    </location>
</feature>
<organism evidence="8 9">
    <name type="scientific">Ficus carica</name>
    <name type="common">Common fig</name>
    <dbReference type="NCBI Taxonomy" id="3494"/>
    <lineage>
        <taxon>Eukaryota</taxon>
        <taxon>Viridiplantae</taxon>
        <taxon>Streptophyta</taxon>
        <taxon>Embryophyta</taxon>
        <taxon>Tracheophyta</taxon>
        <taxon>Spermatophyta</taxon>
        <taxon>Magnoliopsida</taxon>
        <taxon>eudicotyledons</taxon>
        <taxon>Gunneridae</taxon>
        <taxon>Pentapetalae</taxon>
        <taxon>rosids</taxon>
        <taxon>fabids</taxon>
        <taxon>Rosales</taxon>
        <taxon>Moraceae</taxon>
        <taxon>Ficeae</taxon>
        <taxon>Ficus</taxon>
    </lineage>
</organism>
<keyword evidence="5" id="KW-0539">Nucleus</keyword>
<feature type="region of interest" description="Disordered" evidence="6">
    <location>
        <begin position="496"/>
        <end position="539"/>
    </location>
</feature>
<dbReference type="SMART" id="SM00249">
    <property type="entry name" value="PHD"/>
    <property type="match status" value="3"/>
</dbReference>
<dbReference type="GO" id="GO:0008270">
    <property type="term" value="F:zinc ion binding"/>
    <property type="evidence" value="ECO:0007669"/>
    <property type="project" value="UniProtKB-KW"/>
</dbReference>
<sequence>MASSDDEEEALPLSVENYHFADHKNEPVSFSALPILWSEDEGVDNKNVQVFLHGSADNGLQKIYKPVIAWKFDLSNVKPEISVLSKENSWIKLQKPRKSFEDMIRSTLITVHCLHYVMRNPEASGKPLWDQISKNFSSFEVRPSEKDLADQTSLISEAVKRNDALTKSKFLVEFLKKNPKKRKLYDEESKSAAISRFIVDDSDDDIMDDSEEGESDEDDELFDSVCSFCDNGGDLLCCEGSCLRAFHATVEAGEESDCVSLGYSEEEVNAMQQFLCKNCETKQHQCFACGKLGSSDKYSGAEVFCCVSATCGRFYHPHCVAKLLHEDNEASANDLVKKIVDGESFTCPVHKCCVCKQGENKKDRDLQFAICRRCPKAYHRKCLPRKISFKTIKREGIKTRAWDDLLPNRILIYCLKHEIDEELGTPHRNHIKFPGVQEKKSTLAKKKVGTEETRQKQGSESLGDRKKIESKARVFPSEGVCQGKTASAAHKQSRLSSALKVGGKQNASAGKLSSGSSISKKAKVNDATKKETKSPVAEEVKASLGDRLYEHMFEKSEPAKLERQDTAKGLSSGLPPLDADSETRLSDLMRSVESSISIKDIREKHKVPTTHEHSLKSFVESSCTQGKVEAATVAVRAALRKLEEGCSIDDAEAVCAPDSLGQIFKWKFLINFCCLLLQVYYTVSVEVYEPQSVSFTFSLWYALHILWSPFHEGGETGRVEALAALVKERTRSKWKFHGTYDMLIYLVSCSLFIAEMALIVNKLHWYVQEGDMMVDFCCGANDFSVLMSKKLDETGKKCSYKNYDCIPAKNDFNFETRDWMTVQPEELPDGSKLIMGINPPFGVKASLANKFIDKALQFKPKLLILIVPQETERLDEKDFPYALVWEDDHFLSGKSFYLPGSVDVKDKQMEQWNVRPPLLSLWSHPDWFVKHKEIAEAQGHSSRRREPMVESHSESFPDRLMDNNDDGDIPDHPTDDHDGCHVGFSDYAMDVQDDYGDSTMLIEGPVETDNLVGSGHKEISPLTSSDGGSLRSSGHGTKVGSEKTRRRLSKRQKKRRAKHKMLAVNKPDGRSPPFRETGAGIPPYLGARENSYPHLESDIPGSQAQFGTTYLDDLDRKYGTNSDEQYSRYSTIWSSSPNVSSGFGARSLEDQHFSSQMRDNTDSYSTRRLEMEELHRRDANIQSHLHLRGQQGPNLSGSHYLASLEHRYSHVGSHAPLPYVHPAPIVDPSFRPGLPGLQWHTPRAEELHVPQLGYGGSSVFDPRAPPPPHHGHRGVPPGFTPPGSRHHLHHSGGWLND</sequence>
<dbReference type="CDD" id="cd15565">
    <property type="entry name" value="PHD2_NSD"/>
    <property type="match status" value="1"/>
</dbReference>
<reference evidence="8" key="1">
    <citation type="submission" date="2023-07" db="EMBL/GenBank/DDBJ databases">
        <title>draft genome sequence of fig (Ficus carica).</title>
        <authorList>
            <person name="Takahashi T."/>
            <person name="Nishimura K."/>
        </authorList>
    </citation>
    <scope>NUCLEOTIDE SEQUENCE</scope>
</reference>
<dbReference type="InterPro" id="IPR001965">
    <property type="entry name" value="Znf_PHD"/>
</dbReference>
<dbReference type="Gene3D" id="3.30.40.10">
    <property type="entry name" value="Zinc/RING finger domain, C3HC4 (zinc finger)"/>
    <property type="match status" value="2"/>
</dbReference>
<name>A0AA88AEM6_FICCA</name>
<keyword evidence="2" id="KW-0479">Metal-binding</keyword>
<gene>
    <name evidence="8" type="ORF">TIFTF001_020884</name>
</gene>
<feature type="compositionally biased region" description="Basic and acidic residues" evidence="6">
    <location>
        <begin position="555"/>
        <end position="566"/>
    </location>
</feature>
<dbReference type="GO" id="GO:0006338">
    <property type="term" value="P:chromatin remodeling"/>
    <property type="evidence" value="ECO:0007669"/>
    <property type="project" value="UniProtKB-ARBA"/>
</dbReference>
<evidence type="ECO:0000256" key="3">
    <source>
        <dbReference type="ARBA" id="ARBA00022771"/>
    </source>
</evidence>
<dbReference type="InterPro" id="IPR022702">
    <property type="entry name" value="Cytosine_MeTrfase1_RFD"/>
</dbReference>
<evidence type="ECO:0000259" key="7">
    <source>
        <dbReference type="SMART" id="SM00249"/>
    </source>
</evidence>
<protein>
    <recommendedName>
        <fullName evidence="7">Zinc finger PHD-type domain-containing protein</fullName>
    </recommendedName>
</protein>
<dbReference type="PANTHER" id="PTHR46235:SF3">
    <property type="entry name" value="PHD FINGER-CONTAINING PROTEIN DDB_G0268158"/>
    <property type="match status" value="1"/>
</dbReference>
<dbReference type="Pfam" id="PF12047">
    <property type="entry name" value="DNMT1-RFD"/>
    <property type="match status" value="1"/>
</dbReference>
<feature type="compositionally biased region" description="Polar residues" evidence="6">
    <location>
        <begin position="1021"/>
        <end position="1035"/>
    </location>
</feature>